<organism evidence="2 3">
    <name type="scientific">Apostasia shenzhenica</name>
    <dbReference type="NCBI Taxonomy" id="1088818"/>
    <lineage>
        <taxon>Eukaryota</taxon>
        <taxon>Viridiplantae</taxon>
        <taxon>Streptophyta</taxon>
        <taxon>Embryophyta</taxon>
        <taxon>Tracheophyta</taxon>
        <taxon>Spermatophyta</taxon>
        <taxon>Magnoliopsida</taxon>
        <taxon>Liliopsida</taxon>
        <taxon>Asparagales</taxon>
        <taxon>Orchidaceae</taxon>
        <taxon>Apostasioideae</taxon>
        <taxon>Apostasia</taxon>
    </lineage>
</organism>
<dbReference type="InterPro" id="IPR054722">
    <property type="entry name" value="PolX-like_BBD"/>
</dbReference>
<proteinExistence type="predicted"/>
<dbReference type="OrthoDB" id="1727805at2759"/>
<reference evidence="2 3" key="1">
    <citation type="journal article" date="2017" name="Nature">
        <title>The Apostasia genome and the evolution of orchids.</title>
        <authorList>
            <person name="Zhang G.Q."/>
            <person name="Liu K.W."/>
            <person name="Li Z."/>
            <person name="Lohaus R."/>
            <person name="Hsiao Y.Y."/>
            <person name="Niu S.C."/>
            <person name="Wang J.Y."/>
            <person name="Lin Y.C."/>
            <person name="Xu Q."/>
            <person name="Chen L.J."/>
            <person name="Yoshida K."/>
            <person name="Fujiwara S."/>
            <person name="Wang Z.W."/>
            <person name="Zhang Y.Q."/>
            <person name="Mitsuda N."/>
            <person name="Wang M."/>
            <person name="Liu G.H."/>
            <person name="Pecoraro L."/>
            <person name="Huang H.X."/>
            <person name="Xiao X.J."/>
            <person name="Lin M."/>
            <person name="Wu X.Y."/>
            <person name="Wu W.L."/>
            <person name="Chen Y.Y."/>
            <person name="Chang S.B."/>
            <person name="Sakamoto S."/>
            <person name="Ohme-Takagi M."/>
            <person name="Yagi M."/>
            <person name="Zeng S.J."/>
            <person name="Shen C.Y."/>
            <person name="Yeh C.M."/>
            <person name="Luo Y.B."/>
            <person name="Tsai W.C."/>
            <person name="Van de Peer Y."/>
            <person name="Liu Z.J."/>
        </authorList>
    </citation>
    <scope>NUCLEOTIDE SEQUENCE [LARGE SCALE GENOMIC DNA]</scope>
    <source>
        <strain evidence="3">cv. Shenzhen</strain>
        <tissue evidence="2">Stem</tissue>
    </source>
</reference>
<protein>
    <submittedName>
        <fullName evidence="2">Retrovirus-related Pol polyprotein from transposon TNT 1-94</fullName>
    </submittedName>
</protein>
<gene>
    <name evidence="2" type="ORF">AXF42_Ash003273</name>
</gene>
<dbReference type="EMBL" id="KZ451885">
    <property type="protein sequence ID" value="PKA66618.1"/>
    <property type="molecule type" value="Genomic_DNA"/>
</dbReference>
<sequence>MTHEGVTKCEGIGDICLKTSNDTKVLLRRVKHVLDIKLNLLSINKLCDKGYKSYFSGDNWKLTKGSMVVARGKKHSTLYLTQIKVINDVVSTIESDNKTDFVT</sequence>
<feature type="domain" description="Retrovirus-related Pol polyprotein from transposon TNT 1-94-like beta-barrel" evidence="1">
    <location>
        <begin position="5"/>
        <end position="51"/>
    </location>
</feature>
<keyword evidence="3" id="KW-1185">Reference proteome</keyword>
<dbReference type="Pfam" id="PF22936">
    <property type="entry name" value="Pol_BBD"/>
    <property type="match status" value="1"/>
</dbReference>
<evidence type="ECO:0000313" key="3">
    <source>
        <dbReference type="Proteomes" id="UP000236161"/>
    </source>
</evidence>
<evidence type="ECO:0000313" key="2">
    <source>
        <dbReference type="EMBL" id="PKA66618.1"/>
    </source>
</evidence>
<evidence type="ECO:0000259" key="1">
    <source>
        <dbReference type="Pfam" id="PF22936"/>
    </source>
</evidence>
<accession>A0A2I0BFP1</accession>
<name>A0A2I0BFP1_9ASPA</name>
<dbReference type="Proteomes" id="UP000236161">
    <property type="component" value="Unassembled WGS sequence"/>
</dbReference>
<dbReference type="STRING" id="1088818.A0A2I0BFP1"/>
<dbReference type="AlphaFoldDB" id="A0A2I0BFP1"/>